<dbReference type="EMBL" id="FTMP01000012">
    <property type="protein sequence ID" value="SIQ99792.1"/>
    <property type="molecule type" value="Genomic_DNA"/>
</dbReference>
<dbReference type="Proteomes" id="UP000185841">
    <property type="component" value="Unassembled WGS sequence"/>
</dbReference>
<name>A0A1N6XBQ9_AQUAC</name>
<dbReference type="RefSeq" id="WP_076429337.1">
    <property type="nucleotide sequence ID" value="NZ_FTMP01000012.1"/>
</dbReference>
<accession>A0A1N6XBQ9</accession>
<proteinExistence type="predicted"/>
<sequence length="81" mass="9050">MSAILEAARIQGSQQIGRKAWVSRGSMKVHLWELSEGGVIMLRHDKGKGFIQPVLLEEPLEVVVDRFRNKVGHRVFSPNGA</sequence>
<organism evidence="1 2">
    <name type="scientific">Aquipseudomonas alcaligenes</name>
    <name type="common">Pseudomonas alcaligenes</name>
    <dbReference type="NCBI Taxonomy" id="43263"/>
    <lineage>
        <taxon>Bacteria</taxon>
        <taxon>Pseudomonadati</taxon>
        <taxon>Pseudomonadota</taxon>
        <taxon>Gammaproteobacteria</taxon>
        <taxon>Pseudomonadales</taxon>
        <taxon>Pseudomonadaceae</taxon>
        <taxon>Aquipseudomonas</taxon>
    </lineage>
</organism>
<gene>
    <name evidence="1" type="ORF">SAMN05878282_11278</name>
</gene>
<evidence type="ECO:0000313" key="2">
    <source>
        <dbReference type="Proteomes" id="UP000185841"/>
    </source>
</evidence>
<dbReference type="AlphaFoldDB" id="A0A1N6XBQ9"/>
<protein>
    <submittedName>
        <fullName evidence="1">Uncharacterized protein</fullName>
    </submittedName>
</protein>
<reference evidence="1 2" key="1">
    <citation type="submission" date="2017-01" db="EMBL/GenBank/DDBJ databases">
        <authorList>
            <person name="Mah S.A."/>
            <person name="Swanson W.J."/>
            <person name="Moy G.W."/>
            <person name="Vacquier V.D."/>
        </authorList>
    </citation>
    <scope>NUCLEOTIDE SEQUENCE [LARGE SCALE GENOMIC DNA]</scope>
    <source>
        <strain evidence="1 2">RU36E</strain>
    </source>
</reference>
<evidence type="ECO:0000313" key="1">
    <source>
        <dbReference type="EMBL" id="SIQ99792.1"/>
    </source>
</evidence>